<reference evidence="2" key="1">
    <citation type="submission" date="2015-08" db="EMBL/GenBank/DDBJ databases">
        <title>Genome sequencing project for genomic taxonomy and phylogenomics of Bacillus-like bacteria.</title>
        <authorList>
            <person name="Liu B."/>
            <person name="Wang J."/>
            <person name="Zhu Y."/>
            <person name="Liu G."/>
            <person name="Chen Q."/>
            <person name="Chen Z."/>
            <person name="Lan J."/>
            <person name="Che J."/>
            <person name="Ge C."/>
            <person name="Shi H."/>
            <person name="Pan Z."/>
            <person name="Liu X."/>
        </authorList>
    </citation>
    <scope>NUCLEOTIDE SEQUENCE [LARGE SCALE GENOMIC DNA]</scope>
    <source>
        <strain evidence="2">FJAT-22460</strain>
    </source>
</reference>
<proteinExistence type="predicted"/>
<evidence type="ECO:0000313" key="1">
    <source>
        <dbReference type="EMBL" id="KOR87835.1"/>
    </source>
</evidence>
<sequence>MYEYHGWATIRESSSFEDDDEKYSLIIQEIQKYFDELEWTSGILDLRGAVNGDFQVWMAGVNNHRPVGKHNPVNVLKQVGILAPGSYGLLYVRDSDDEDFFNEFKVHTLIRGEVMERNDPFLSPFIPKIEDDYED</sequence>
<comment type="caution">
    <text evidence="1">The sequence shown here is derived from an EMBL/GenBank/DDBJ whole genome shotgun (WGS) entry which is preliminary data.</text>
</comment>
<dbReference type="OrthoDB" id="4557988at2"/>
<dbReference type="AlphaFoldDB" id="A0A0M1P0P1"/>
<accession>A0A0M1P0P1</accession>
<evidence type="ECO:0008006" key="3">
    <source>
        <dbReference type="Google" id="ProtNLM"/>
    </source>
</evidence>
<dbReference type="PATRIC" id="fig|1705565.3.peg.2009"/>
<protein>
    <recommendedName>
        <fullName evidence="3">Immunity protein 7</fullName>
    </recommendedName>
</protein>
<dbReference type="InterPro" id="IPR028965">
    <property type="entry name" value="Imm7"/>
</dbReference>
<name>A0A0M1P0P1_9BACL</name>
<dbReference type="EMBL" id="LIUT01000001">
    <property type="protein sequence ID" value="KOR87835.1"/>
    <property type="molecule type" value="Genomic_DNA"/>
</dbReference>
<gene>
    <name evidence="1" type="ORF">AM231_00875</name>
</gene>
<evidence type="ECO:0000313" key="2">
    <source>
        <dbReference type="Proteomes" id="UP000036932"/>
    </source>
</evidence>
<dbReference type="Proteomes" id="UP000036932">
    <property type="component" value="Unassembled WGS sequence"/>
</dbReference>
<dbReference type="Pfam" id="PF15585">
    <property type="entry name" value="Imm7"/>
    <property type="match status" value="1"/>
</dbReference>
<keyword evidence="2" id="KW-1185">Reference proteome</keyword>
<organism evidence="1 2">
    <name type="scientific">Paenibacillus solani</name>
    <dbReference type="NCBI Taxonomy" id="1705565"/>
    <lineage>
        <taxon>Bacteria</taxon>
        <taxon>Bacillati</taxon>
        <taxon>Bacillota</taxon>
        <taxon>Bacilli</taxon>
        <taxon>Bacillales</taxon>
        <taxon>Paenibacillaceae</taxon>
        <taxon>Paenibacillus</taxon>
    </lineage>
</organism>